<sequence>MKKIYTLILAVSSLAATAQNTNTFPTSGNVGIGTTSPTELLTVSGMNPIRGTFLTLDDQAITDRTGVRIRFQSKGIAHWNMGIPADVDAFTINGWSGAANPEYFRINSSGNVGIGTVSPSSLLHINGITSVRNNTLTDGYLTINPGGPTTQGYINWWKPGDIRVAYMGYNDGSGVNNLGLTLENASFKLMEVMSASALQPQIQNWQLMEISVRMRSK</sequence>
<feature type="chain" id="PRO_5013026409" evidence="1">
    <location>
        <begin position="19"/>
        <end position="217"/>
    </location>
</feature>
<dbReference type="RefSeq" id="WP_084239141.1">
    <property type="nucleotide sequence ID" value="NZ_FWXT01000001.1"/>
</dbReference>
<protein>
    <submittedName>
        <fullName evidence="2">Uncharacterized protein</fullName>
    </submittedName>
</protein>
<gene>
    <name evidence="2" type="ORF">SAMN04488524_2581</name>
</gene>
<evidence type="ECO:0000313" key="3">
    <source>
        <dbReference type="Proteomes" id="UP000192756"/>
    </source>
</evidence>
<name>A0A1W2BRF6_9SPHI</name>
<evidence type="ECO:0000256" key="1">
    <source>
        <dbReference type="SAM" id="SignalP"/>
    </source>
</evidence>
<evidence type="ECO:0000313" key="2">
    <source>
        <dbReference type="EMBL" id="SMC75533.1"/>
    </source>
</evidence>
<organism evidence="2 3">
    <name type="scientific">Pedobacter africanus</name>
    <dbReference type="NCBI Taxonomy" id="151894"/>
    <lineage>
        <taxon>Bacteria</taxon>
        <taxon>Pseudomonadati</taxon>
        <taxon>Bacteroidota</taxon>
        <taxon>Sphingobacteriia</taxon>
        <taxon>Sphingobacteriales</taxon>
        <taxon>Sphingobacteriaceae</taxon>
        <taxon>Pedobacter</taxon>
    </lineage>
</organism>
<dbReference type="STRING" id="151894.SAMN04488524_2581"/>
<dbReference type="EMBL" id="FWXT01000001">
    <property type="protein sequence ID" value="SMC75533.1"/>
    <property type="molecule type" value="Genomic_DNA"/>
</dbReference>
<dbReference type="Proteomes" id="UP000192756">
    <property type="component" value="Unassembled WGS sequence"/>
</dbReference>
<keyword evidence="3" id="KW-1185">Reference proteome</keyword>
<dbReference type="AlphaFoldDB" id="A0A1W2BRF6"/>
<proteinExistence type="predicted"/>
<keyword evidence="1" id="KW-0732">Signal</keyword>
<reference evidence="3" key="1">
    <citation type="submission" date="2017-04" db="EMBL/GenBank/DDBJ databases">
        <authorList>
            <person name="Varghese N."/>
            <person name="Submissions S."/>
        </authorList>
    </citation>
    <scope>NUCLEOTIDE SEQUENCE [LARGE SCALE GENOMIC DNA]</scope>
    <source>
        <strain evidence="3">DSM 12126</strain>
    </source>
</reference>
<accession>A0A1W2BRF6</accession>
<dbReference type="OrthoDB" id="9793307at2"/>
<feature type="signal peptide" evidence="1">
    <location>
        <begin position="1"/>
        <end position="18"/>
    </location>
</feature>